<accession>A0A4Y2PT23</accession>
<dbReference type="AlphaFoldDB" id="A0A4Y2PT23"/>
<keyword evidence="2" id="KW-1185">Reference proteome</keyword>
<gene>
    <name evidence="1" type="ORF">AVEN_220262_1</name>
</gene>
<dbReference type="EMBL" id="BGPR01134829">
    <property type="protein sequence ID" value="GBN54349.1"/>
    <property type="molecule type" value="Genomic_DNA"/>
</dbReference>
<protein>
    <submittedName>
        <fullName evidence="1">Uncharacterized protein</fullName>
    </submittedName>
</protein>
<comment type="caution">
    <text evidence="1">The sequence shown here is derived from an EMBL/GenBank/DDBJ whole genome shotgun (WGS) entry which is preliminary data.</text>
</comment>
<dbReference type="Proteomes" id="UP000499080">
    <property type="component" value="Unassembled WGS sequence"/>
</dbReference>
<sequence length="93" mass="11164">MVYDDIQSIREPLYWKEHWSHCTECVTESLMRRLKKFLRKIDLIFLWEFAKDLLYRPPLAEFPDFITSMEEPVASIIPAMFINVTEILDIRLG</sequence>
<evidence type="ECO:0000313" key="1">
    <source>
        <dbReference type="EMBL" id="GBN54349.1"/>
    </source>
</evidence>
<reference evidence="1 2" key="1">
    <citation type="journal article" date="2019" name="Sci. Rep.">
        <title>Orb-weaving spider Araneus ventricosus genome elucidates the spidroin gene catalogue.</title>
        <authorList>
            <person name="Kono N."/>
            <person name="Nakamura H."/>
            <person name="Ohtoshi R."/>
            <person name="Moran D.A.P."/>
            <person name="Shinohara A."/>
            <person name="Yoshida Y."/>
            <person name="Fujiwara M."/>
            <person name="Mori M."/>
            <person name="Tomita M."/>
            <person name="Arakawa K."/>
        </authorList>
    </citation>
    <scope>NUCLEOTIDE SEQUENCE [LARGE SCALE GENOMIC DNA]</scope>
</reference>
<proteinExistence type="predicted"/>
<name>A0A4Y2PT23_ARAVE</name>
<organism evidence="1 2">
    <name type="scientific">Araneus ventricosus</name>
    <name type="common">Orbweaver spider</name>
    <name type="synonym">Epeira ventricosa</name>
    <dbReference type="NCBI Taxonomy" id="182803"/>
    <lineage>
        <taxon>Eukaryota</taxon>
        <taxon>Metazoa</taxon>
        <taxon>Ecdysozoa</taxon>
        <taxon>Arthropoda</taxon>
        <taxon>Chelicerata</taxon>
        <taxon>Arachnida</taxon>
        <taxon>Araneae</taxon>
        <taxon>Araneomorphae</taxon>
        <taxon>Entelegynae</taxon>
        <taxon>Araneoidea</taxon>
        <taxon>Araneidae</taxon>
        <taxon>Araneus</taxon>
    </lineage>
</organism>
<evidence type="ECO:0000313" key="2">
    <source>
        <dbReference type="Proteomes" id="UP000499080"/>
    </source>
</evidence>